<dbReference type="PROSITE" id="PS50250">
    <property type="entry name" value="PCI"/>
    <property type="match status" value="1"/>
</dbReference>
<evidence type="ECO:0000256" key="6">
    <source>
        <dbReference type="ARBA" id="ARBA00029749"/>
    </source>
</evidence>
<keyword evidence="10" id="KW-1185">Reference proteome</keyword>
<evidence type="ECO:0000256" key="8">
    <source>
        <dbReference type="ARBA" id="ARBA00032323"/>
    </source>
</evidence>
<evidence type="ECO:0000256" key="2">
    <source>
        <dbReference type="ARBA" id="ARBA00006207"/>
    </source>
</evidence>
<dbReference type="GO" id="GO:0005634">
    <property type="term" value="C:nucleus"/>
    <property type="evidence" value="ECO:0007669"/>
    <property type="project" value="TreeGrafter"/>
</dbReference>
<dbReference type="PANTHER" id="PTHR10539">
    <property type="entry name" value="26S PROTEASOME NON-ATPASE REGULATORY SUBUNIT 13"/>
    <property type="match status" value="1"/>
</dbReference>
<dbReference type="SUPFAM" id="SSF46785">
    <property type="entry name" value="Winged helix' DNA-binding domain"/>
    <property type="match status" value="1"/>
</dbReference>
<organism evidence="9 10">
    <name type="scientific">Owenia fusiformis</name>
    <name type="common">Polychaete worm</name>
    <dbReference type="NCBI Taxonomy" id="6347"/>
    <lineage>
        <taxon>Eukaryota</taxon>
        <taxon>Metazoa</taxon>
        <taxon>Spiralia</taxon>
        <taxon>Lophotrochozoa</taxon>
        <taxon>Annelida</taxon>
        <taxon>Polychaeta</taxon>
        <taxon>Sedentaria</taxon>
        <taxon>Canalipalpata</taxon>
        <taxon>Sabellida</taxon>
        <taxon>Oweniida</taxon>
        <taxon>Oweniidae</taxon>
        <taxon>Owenia</taxon>
    </lineage>
</organism>
<dbReference type="InterPro" id="IPR054179">
    <property type="entry name" value="PSD13_N"/>
</dbReference>
<comment type="subunit">
    <text evidence="3">Component of the 19S proteasome regulatory particle complex. The 26S proteasome consists of a 20S core particle (CP) and two 19S regulatory subunits (RP). The regulatory particle is made of a lid composed of 9 subunits including PSMD13, a base containing 6 ATPases and few additional components.</text>
</comment>
<comment type="caution">
    <text evidence="9">The sequence shown here is derived from an EMBL/GenBank/DDBJ whole genome shotgun (WGS) entry which is preliminary data.</text>
</comment>
<dbReference type="InterPro" id="IPR036390">
    <property type="entry name" value="WH_DNA-bd_sf"/>
</dbReference>
<dbReference type="Pfam" id="PF01399">
    <property type="entry name" value="PCI"/>
    <property type="match status" value="1"/>
</dbReference>
<protein>
    <recommendedName>
        <fullName evidence="4">26S proteasome non-ATPase regulatory subunit 13</fullName>
    </recommendedName>
    <alternativeName>
        <fullName evidence="6">26S proteasome regulatory subunit RPN9</fullName>
    </alternativeName>
    <alternativeName>
        <fullName evidence="8">26S proteasome regulatory subunit S11</fullName>
    </alternativeName>
    <alternativeName>
        <fullName evidence="7">26S proteasome regulatory subunit p40.5</fullName>
    </alternativeName>
</protein>
<accession>A0A8J1TBW5</accession>
<feature type="non-terminal residue" evidence="9">
    <location>
        <position position="388"/>
    </location>
</feature>
<dbReference type="EMBL" id="CAIIXF020000011">
    <property type="protein sequence ID" value="CAH1800153.1"/>
    <property type="molecule type" value="Genomic_DNA"/>
</dbReference>
<proteinExistence type="inferred from homology"/>
<name>A0A8J1TBW5_OWEFU</name>
<dbReference type="GO" id="GO:0005198">
    <property type="term" value="F:structural molecule activity"/>
    <property type="evidence" value="ECO:0007669"/>
    <property type="project" value="TreeGrafter"/>
</dbReference>
<comment type="function">
    <text evidence="1">Component of the 26S proteasome, a multiprotein complex involved in the ATP-dependent degradation of ubiquitinated proteins. This complex plays a key role in the maintenance of protein homeostasis by removing misfolded or damaged proteins, which could impair cellular functions, and by removing proteins whose functions are no longer required. Therefore, the proteasome participates in numerous cellular processes, including cell cycle progression, apoptosis, or DNA damage repair.</text>
</comment>
<evidence type="ECO:0000256" key="1">
    <source>
        <dbReference type="ARBA" id="ARBA00002362"/>
    </source>
</evidence>
<reference evidence="9" key="1">
    <citation type="submission" date="2022-03" db="EMBL/GenBank/DDBJ databases">
        <authorList>
            <person name="Martin C."/>
        </authorList>
    </citation>
    <scope>NUCLEOTIDE SEQUENCE</scope>
</reference>
<dbReference type="PANTHER" id="PTHR10539:SF0">
    <property type="entry name" value="26S PROTEASOME NON-ATPASE REGULATORY SUBUNIT 13"/>
    <property type="match status" value="1"/>
</dbReference>
<evidence type="ECO:0000256" key="5">
    <source>
        <dbReference type="ARBA" id="ARBA00022942"/>
    </source>
</evidence>
<dbReference type="Proteomes" id="UP000749559">
    <property type="component" value="Unassembled WGS sequence"/>
</dbReference>
<comment type="similarity">
    <text evidence="2">Belongs to the proteasome subunit S11 family.</text>
</comment>
<keyword evidence="5" id="KW-0647">Proteasome</keyword>
<evidence type="ECO:0000256" key="3">
    <source>
        <dbReference type="ARBA" id="ARBA00011441"/>
    </source>
</evidence>
<dbReference type="Pfam" id="PF22037">
    <property type="entry name" value="PSD13_N"/>
    <property type="match status" value="1"/>
</dbReference>
<dbReference type="GO" id="GO:0006511">
    <property type="term" value="P:ubiquitin-dependent protein catabolic process"/>
    <property type="evidence" value="ECO:0007669"/>
    <property type="project" value="TreeGrafter"/>
</dbReference>
<evidence type="ECO:0000313" key="10">
    <source>
        <dbReference type="Proteomes" id="UP000749559"/>
    </source>
</evidence>
<dbReference type="InterPro" id="IPR000717">
    <property type="entry name" value="PCI_dom"/>
</dbReference>
<dbReference type="OrthoDB" id="1093at2759"/>
<dbReference type="AlphaFoldDB" id="A0A8J1TBW5"/>
<gene>
    <name evidence="9" type="ORF">OFUS_LOCUS24080</name>
</gene>
<dbReference type="InterPro" id="IPR035298">
    <property type="entry name" value="PSMD13"/>
</dbReference>
<dbReference type="GO" id="GO:0008541">
    <property type="term" value="C:proteasome regulatory particle, lid subcomplex"/>
    <property type="evidence" value="ECO:0007669"/>
    <property type="project" value="TreeGrafter"/>
</dbReference>
<evidence type="ECO:0000313" key="9">
    <source>
        <dbReference type="EMBL" id="CAH1800153.1"/>
    </source>
</evidence>
<sequence length="388" mass="44644">LETYEILFSIMRDVSAYLAEQQTKTKGDIATTFSNLETLYNKKLWHQLTLELQEFVKNPYFDKGTGLIELYEHFLADFEHRINPLSLVEILMYVIKQIQDPNEASSFLDKLKDKVKASTEATVLCLTAIGTIFLRQKNLEETKKLVEDTDQLLETIDGVTSVHGRFYELSSNYHKLMGNHAEYYKDALRFLGCIDLKEIPVSDQLERAFNLALAALLGEGVYNFGELLAHPILDTLRNTEKQWLVDTLYAFNSGDLAKFQALKPQWQTQPDLAAQEIPLRQKISLLCLMEMTFKRPANNRQLSFEEISAETKLPLGEVELLVMKALSLQLVKGRIDQVDQKVQMTWVQPRVLDLQQIATMQMRLNQWITDVKSMEMLLESKAQDILTL</sequence>
<dbReference type="GO" id="GO:0005829">
    <property type="term" value="C:cytosol"/>
    <property type="evidence" value="ECO:0007669"/>
    <property type="project" value="TreeGrafter"/>
</dbReference>
<evidence type="ECO:0000256" key="4">
    <source>
        <dbReference type="ARBA" id="ARBA00015732"/>
    </source>
</evidence>
<dbReference type="SMART" id="SM00088">
    <property type="entry name" value="PINT"/>
    <property type="match status" value="1"/>
</dbReference>
<evidence type="ECO:0000256" key="7">
    <source>
        <dbReference type="ARBA" id="ARBA00031303"/>
    </source>
</evidence>